<evidence type="ECO:0000313" key="2">
    <source>
        <dbReference type="Proteomes" id="UP000265562"/>
    </source>
</evidence>
<keyword evidence="2" id="KW-1185">Reference proteome</keyword>
<protein>
    <submittedName>
        <fullName evidence="1">Antitoxin</fullName>
    </submittedName>
</protein>
<gene>
    <name evidence="1" type="ORF">D4A81_06055</name>
</gene>
<organism evidence="1 2">
    <name type="scientific">Lachnoanaerobaculum umeaense</name>
    <dbReference type="NCBI Taxonomy" id="617123"/>
    <lineage>
        <taxon>Bacteria</taxon>
        <taxon>Bacillati</taxon>
        <taxon>Bacillota</taxon>
        <taxon>Clostridia</taxon>
        <taxon>Lachnospirales</taxon>
        <taxon>Lachnospiraceae</taxon>
        <taxon>Lachnoanaerobaculum</taxon>
    </lineage>
</organism>
<accession>A0A385Q003</accession>
<dbReference type="InterPro" id="IPR046257">
    <property type="entry name" value="DUF6290"/>
</dbReference>
<dbReference type="Pfam" id="PF19807">
    <property type="entry name" value="DUF6290"/>
    <property type="match status" value="1"/>
</dbReference>
<proteinExistence type="predicted"/>
<sequence length="74" mass="8762">MSVISLRVPENELNIFKSYAKHNDKSLSEIIRITMLERIEDEYDLKAFEEYEAEKQSGTLKTRPVSELWKELDL</sequence>
<dbReference type="OrthoDB" id="3267617at2"/>
<dbReference type="KEGG" id="lua:D4A81_06055"/>
<dbReference type="AlphaFoldDB" id="A0A385Q003"/>
<dbReference type="RefSeq" id="WP_111525018.1">
    <property type="nucleotide sequence ID" value="NZ_CP032364.1"/>
</dbReference>
<evidence type="ECO:0000313" key="1">
    <source>
        <dbReference type="EMBL" id="AYA99535.1"/>
    </source>
</evidence>
<dbReference type="NCBIfam" id="NF046040">
    <property type="entry name" value="RelB_antitoxin"/>
    <property type="match status" value="1"/>
</dbReference>
<reference evidence="1 2" key="1">
    <citation type="submission" date="2018-09" db="EMBL/GenBank/DDBJ databases">
        <title>Genome sequencing of Lachnoanaerobaculum umeaense DSM 23576.</title>
        <authorList>
            <person name="Kook J.-K."/>
            <person name="Park S.-N."/>
            <person name="Lim Y.K."/>
        </authorList>
    </citation>
    <scope>NUCLEOTIDE SEQUENCE [LARGE SCALE GENOMIC DNA]</scope>
    <source>
        <strain evidence="2">DSM 23576 \ CCUG 58757</strain>
    </source>
</reference>
<name>A0A385Q003_9FIRM</name>
<dbReference type="Proteomes" id="UP000265562">
    <property type="component" value="Chromosome"/>
</dbReference>
<dbReference type="EMBL" id="CP032364">
    <property type="protein sequence ID" value="AYA99535.1"/>
    <property type="molecule type" value="Genomic_DNA"/>
</dbReference>